<organism evidence="1 2">
    <name type="scientific">Brachionus plicatilis</name>
    <name type="common">Marine rotifer</name>
    <name type="synonym">Brachionus muelleri</name>
    <dbReference type="NCBI Taxonomy" id="10195"/>
    <lineage>
        <taxon>Eukaryota</taxon>
        <taxon>Metazoa</taxon>
        <taxon>Spiralia</taxon>
        <taxon>Gnathifera</taxon>
        <taxon>Rotifera</taxon>
        <taxon>Eurotatoria</taxon>
        <taxon>Monogononta</taxon>
        <taxon>Pseudotrocha</taxon>
        <taxon>Ploima</taxon>
        <taxon>Brachionidae</taxon>
        <taxon>Brachionus</taxon>
    </lineage>
</organism>
<reference evidence="1 2" key="1">
    <citation type="journal article" date="2018" name="Sci. Rep.">
        <title>Genomic signatures of local adaptation to the degree of environmental predictability in rotifers.</title>
        <authorList>
            <person name="Franch-Gras L."/>
            <person name="Hahn C."/>
            <person name="Garcia-Roger E.M."/>
            <person name="Carmona M.J."/>
            <person name="Serra M."/>
            <person name="Gomez A."/>
        </authorList>
    </citation>
    <scope>NUCLEOTIDE SEQUENCE [LARGE SCALE GENOMIC DNA]</scope>
    <source>
        <strain evidence="1">HYR1</strain>
    </source>
</reference>
<keyword evidence="2" id="KW-1185">Reference proteome</keyword>
<proteinExistence type="predicted"/>
<protein>
    <submittedName>
        <fullName evidence="1">Uncharacterized protein</fullName>
    </submittedName>
</protein>
<comment type="caution">
    <text evidence="1">The sequence shown here is derived from an EMBL/GenBank/DDBJ whole genome shotgun (WGS) entry which is preliminary data.</text>
</comment>
<dbReference type="AlphaFoldDB" id="A0A3M7QUZ4"/>
<sequence length="90" mass="10888">MDYKKFRNIFQQFRLKIYACAHQIQKLKNKNENLKGYICAKINFNFLSYGLKLLNDEKVKMSLLLLEVRNNFFFEADKTISKFKIKEKKI</sequence>
<name>A0A3M7QUZ4_BRAPC</name>
<gene>
    <name evidence="1" type="ORF">BpHYR1_051071</name>
</gene>
<evidence type="ECO:0000313" key="2">
    <source>
        <dbReference type="Proteomes" id="UP000276133"/>
    </source>
</evidence>
<dbReference type="Proteomes" id="UP000276133">
    <property type="component" value="Unassembled WGS sequence"/>
</dbReference>
<accession>A0A3M7QUZ4</accession>
<dbReference type="EMBL" id="REGN01005005">
    <property type="protein sequence ID" value="RNA15237.1"/>
    <property type="molecule type" value="Genomic_DNA"/>
</dbReference>
<evidence type="ECO:0000313" key="1">
    <source>
        <dbReference type="EMBL" id="RNA15237.1"/>
    </source>
</evidence>